<keyword evidence="3" id="KW-1185">Reference proteome</keyword>
<dbReference type="OrthoDB" id="8195429at2759"/>
<accession>A0A8J2RDM0</accession>
<dbReference type="EMBL" id="CAKASE010000082">
    <property type="protein sequence ID" value="CAG9584858.1"/>
    <property type="molecule type" value="Genomic_DNA"/>
</dbReference>
<feature type="compositionally biased region" description="Low complexity" evidence="1">
    <location>
        <begin position="156"/>
        <end position="174"/>
    </location>
</feature>
<proteinExistence type="predicted"/>
<organism evidence="2 3">
    <name type="scientific">Danaus chrysippus</name>
    <name type="common">African queen</name>
    <dbReference type="NCBI Taxonomy" id="151541"/>
    <lineage>
        <taxon>Eukaryota</taxon>
        <taxon>Metazoa</taxon>
        <taxon>Ecdysozoa</taxon>
        <taxon>Arthropoda</taxon>
        <taxon>Hexapoda</taxon>
        <taxon>Insecta</taxon>
        <taxon>Pterygota</taxon>
        <taxon>Neoptera</taxon>
        <taxon>Endopterygota</taxon>
        <taxon>Lepidoptera</taxon>
        <taxon>Glossata</taxon>
        <taxon>Ditrysia</taxon>
        <taxon>Papilionoidea</taxon>
        <taxon>Nymphalidae</taxon>
        <taxon>Danainae</taxon>
        <taxon>Danaini</taxon>
        <taxon>Danaina</taxon>
        <taxon>Danaus</taxon>
        <taxon>Anosia</taxon>
    </lineage>
</organism>
<feature type="compositionally biased region" description="Basic and acidic residues" evidence="1">
    <location>
        <begin position="194"/>
        <end position="205"/>
    </location>
</feature>
<protein>
    <submittedName>
        <fullName evidence="2">(African queen) hypothetical protein</fullName>
    </submittedName>
</protein>
<dbReference type="AlphaFoldDB" id="A0A8J2RDM0"/>
<evidence type="ECO:0000313" key="2">
    <source>
        <dbReference type="EMBL" id="CAG9584858.1"/>
    </source>
</evidence>
<feature type="compositionally biased region" description="Polar residues" evidence="1">
    <location>
        <begin position="132"/>
        <end position="144"/>
    </location>
</feature>
<feature type="region of interest" description="Disordered" evidence="1">
    <location>
        <begin position="116"/>
        <end position="212"/>
    </location>
</feature>
<evidence type="ECO:0000313" key="3">
    <source>
        <dbReference type="Proteomes" id="UP000789524"/>
    </source>
</evidence>
<evidence type="ECO:0000256" key="1">
    <source>
        <dbReference type="SAM" id="MobiDB-lite"/>
    </source>
</evidence>
<dbReference type="Proteomes" id="UP000789524">
    <property type="component" value="Unassembled WGS sequence"/>
</dbReference>
<feature type="region of interest" description="Disordered" evidence="1">
    <location>
        <begin position="245"/>
        <end position="264"/>
    </location>
</feature>
<gene>
    <name evidence="2" type="ORF">DCHRY22_LOCUS15369</name>
</gene>
<sequence length="264" mass="28612">MDEPSAAKRPSVLTIDRAAFLLLRVKRAFKKKRQQRKEKHAAATSGPEVLVCRKAPPPLLRSRTLPAIIAPGFSILHAQIDPQRSTDITQSQLLCRGVSTHKVSGLRAHAPRISFINKEESDPHELRRKSATSRLGNSPRSSIASDDRSDGLALRVPTPRGSVSSTSSSSAGSRLARFLTQGVRGPPEEGGADTPRRLSWERRESGGGLPRSASIDSVVEAAICARHYEPATLQLPRADRALSLVSPAVGRRAKSQRGQTGQYK</sequence>
<comment type="caution">
    <text evidence="2">The sequence shown here is derived from an EMBL/GenBank/DDBJ whole genome shotgun (WGS) entry which is preliminary data.</text>
</comment>
<name>A0A8J2RDM0_9NEOP</name>
<reference evidence="2" key="1">
    <citation type="submission" date="2021-09" db="EMBL/GenBank/DDBJ databases">
        <authorList>
            <person name="Martin H S."/>
        </authorList>
    </citation>
    <scope>NUCLEOTIDE SEQUENCE</scope>
</reference>